<dbReference type="InterPro" id="IPR035965">
    <property type="entry name" value="PAS-like_dom_sf"/>
</dbReference>
<feature type="modified residue" description="4-aspartylphosphate" evidence="10">
    <location>
        <position position="585"/>
    </location>
</feature>
<proteinExistence type="predicted"/>
<dbReference type="Gene3D" id="3.30.450.20">
    <property type="entry name" value="PAS domain"/>
    <property type="match status" value="2"/>
</dbReference>
<dbReference type="Pfam" id="PF00989">
    <property type="entry name" value="PAS"/>
    <property type="match status" value="2"/>
</dbReference>
<evidence type="ECO:0000259" key="15">
    <source>
        <dbReference type="PROSITE" id="PS50112"/>
    </source>
</evidence>
<evidence type="ECO:0000256" key="5">
    <source>
        <dbReference type="ARBA" id="ARBA00022679"/>
    </source>
</evidence>
<dbReference type="PANTHER" id="PTHR43065:SF42">
    <property type="entry name" value="TWO-COMPONENT SENSOR PPRA"/>
    <property type="match status" value="1"/>
</dbReference>
<dbReference type="SMART" id="SM00388">
    <property type="entry name" value="HisKA"/>
    <property type="match status" value="1"/>
</dbReference>
<keyword evidence="4 10" id="KW-0597">Phosphoprotein</keyword>
<evidence type="ECO:0000256" key="8">
    <source>
        <dbReference type="ARBA" id="ARBA00022840"/>
    </source>
</evidence>
<dbReference type="InterPro" id="IPR003661">
    <property type="entry name" value="HisK_dim/P_dom"/>
</dbReference>
<gene>
    <name evidence="17" type="ORF">Sya03_56830</name>
</gene>
<dbReference type="RefSeq" id="WP_203941513.1">
    <property type="nucleotide sequence ID" value="NZ_BAAAGJ010000013.1"/>
</dbReference>
<keyword evidence="9" id="KW-0902">Two-component regulatory system</keyword>
<dbReference type="SMART" id="SM00091">
    <property type="entry name" value="PAS"/>
    <property type="match status" value="2"/>
</dbReference>
<comment type="catalytic activity">
    <reaction evidence="1">
        <text>ATP + protein L-histidine = ADP + protein N-phospho-L-histidine.</text>
        <dbReference type="EC" id="2.7.13.3"/>
    </reaction>
</comment>
<organism evidence="17 18">
    <name type="scientific">Spirilliplanes yamanashiensis</name>
    <dbReference type="NCBI Taxonomy" id="42233"/>
    <lineage>
        <taxon>Bacteria</taxon>
        <taxon>Bacillati</taxon>
        <taxon>Actinomycetota</taxon>
        <taxon>Actinomycetes</taxon>
        <taxon>Micromonosporales</taxon>
        <taxon>Micromonosporaceae</taxon>
        <taxon>Spirilliplanes</taxon>
    </lineage>
</organism>
<dbReference type="EC" id="2.7.13.3" evidence="3"/>
<dbReference type="SUPFAM" id="SSF52172">
    <property type="entry name" value="CheY-like"/>
    <property type="match status" value="1"/>
</dbReference>
<comment type="caution">
    <text evidence="17">The sequence shown here is derived from an EMBL/GenBank/DDBJ whole genome shotgun (WGS) entry which is preliminary data.</text>
</comment>
<dbReference type="GO" id="GO:0005886">
    <property type="term" value="C:plasma membrane"/>
    <property type="evidence" value="ECO:0007669"/>
    <property type="project" value="UniProtKB-SubCell"/>
</dbReference>
<feature type="coiled-coil region" evidence="11">
    <location>
        <begin position="244"/>
        <end position="273"/>
    </location>
</feature>
<evidence type="ECO:0000256" key="4">
    <source>
        <dbReference type="ARBA" id="ARBA00022553"/>
    </source>
</evidence>
<evidence type="ECO:0000259" key="14">
    <source>
        <dbReference type="PROSITE" id="PS50110"/>
    </source>
</evidence>
<evidence type="ECO:0000259" key="16">
    <source>
        <dbReference type="PROSITE" id="PS50113"/>
    </source>
</evidence>
<comment type="subcellular location">
    <subcellularLocation>
        <location evidence="2">Cell membrane</location>
    </subcellularLocation>
</comment>
<dbReference type="PRINTS" id="PR00344">
    <property type="entry name" value="BCTRLSENSOR"/>
</dbReference>
<evidence type="ECO:0000256" key="7">
    <source>
        <dbReference type="ARBA" id="ARBA00022777"/>
    </source>
</evidence>
<feature type="domain" description="Response regulatory" evidence="14">
    <location>
        <begin position="534"/>
        <end position="650"/>
    </location>
</feature>
<dbReference type="PROSITE" id="PS50110">
    <property type="entry name" value="RESPONSE_REGULATORY"/>
    <property type="match status" value="1"/>
</dbReference>
<evidence type="ECO:0000256" key="2">
    <source>
        <dbReference type="ARBA" id="ARBA00004236"/>
    </source>
</evidence>
<dbReference type="InterPro" id="IPR036890">
    <property type="entry name" value="HATPase_C_sf"/>
</dbReference>
<dbReference type="AlphaFoldDB" id="A0A8J3YCQ1"/>
<evidence type="ECO:0000256" key="6">
    <source>
        <dbReference type="ARBA" id="ARBA00022741"/>
    </source>
</evidence>
<evidence type="ECO:0000256" key="3">
    <source>
        <dbReference type="ARBA" id="ARBA00012438"/>
    </source>
</evidence>
<dbReference type="InterPro" id="IPR005467">
    <property type="entry name" value="His_kinase_dom"/>
</dbReference>
<keyword evidence="7 17" id="KW-0418">Kinase</keyword>
<evidence type="ECO:0000313" key="18">
    <source>
        <dbReference type="Proteomes" id="UP000652013"/>
    </source>
</evidence>
<dbReference type="SUPFAM" id="SSF55874">
    <property type="entry name" value="ATPase domain of HSP90 chaperone/DNA topoisomerase II/histidine kinase"/>
    <property type="match status" value="1"/>
</dbReference>
<dbReference type="SMART" id="SM00448">
    <property type="entry name" value="REC"/>
    <property type="match status" value="1"/>
</dbReference>
<feature type="domain" description="Histidine kinase" evidence="13">
    <location>
        <begin position="282"/>
        <end position="511"/>
    </location>
</feature>
<dbReference type="InterPro" id="IPR003594">
    <property type="entry name" value="HATPase_dom"/>
</dbReference>
<accession>A0A8J3YCQ1</accession>
<dbReference type="InterPro" id="IPR000700">
    <property type="entry name" value="PAS-assoc_C"/>
</dbReference>
<keyword evidence="11" id="KW-0175">Coiled coil</keyword>
<dbReference type="CDD" id="cd00130">
    <property type="entry name" value="PAS"/>
    <property type="match status" value="2"/>
</dbReference>
<evidence type="ECO:0000256" key="1">
    <source>
        <dbReference type="ARBA" id="ARBA00000085"/>
    </source>
</evidence>
<dbReference type="PROSITE" id="PS50112">
    <property type="entry name" value="PAS"/>
    <property type="match status" value="2"/>
</dbReference>
<dbReference type="SUPFAM" id="SSF47384">
    <property type="entry name" value="Homodimeric domain of signal transducing histidine kinase"/>
    <property type="match status" value="1"/>
</dbReference>
<name>A0A8J3YCQ1_9ACTN</name>
<feature type="domain" description="PAC" evidence="16">
    <location>
        <begin position="203"/>
        <end position="253"/>
    </location>
</feature>
<evidence type="ECO:0000256" key="9">
    <source>
        <dbReference type="ARBA" id="ARBA00023012"/>
    </source>
</evidence>
<dbReference type="Gene3D" id="3.40.50.2300">
    <property type="match status" value="1"/>
</dbReference>
<dbReference type="InterPro" id="IPR001789">
    <property type="entry name" value="Sig_transdc_resp-reg_receiver"/>
</dbReference>
<dbReference type="NCBIfam" id="TIGR00229">
    <property type="entry name" value="sensory_box"/>
    <property type="match status" value="2"/>
</dbReference>
<dbReference type="PROSITE" id="PS50109">
    <property type="entry name" value="HIS_KIN"/>
    <property type="match status" value="1"/>
</dbReference>
<evidence type="ECO:0000256" key="11">
    <source>
        <dbReference type="SAM" id="Coils"/>
    </source>
</evidence>
<dbReference type="InterPro" id="IPR013767">
    <property type="entry name" value="PAS_fold"/>
</dbReference>
<dbReference type="Pfam" id="PF00072">
    <property type="entry name" value="Response_reg"/>
    <property type="match status" value="1"/>
</dbReference>
<dbReference type="GO" id="GO:0006355">
    <property type="term" value="P:regulation of DNA-templated transcription"/>
    <property type="evidence" value="ECO:0007669"/>
    <property type="project" value="InterPro"/>
</dbReference>
<dbReference type="InterPro" id="IPR036097">
    <property type="entry name" value="HisK_dim/P_sf"/>
</dbReference>
<evidence type="ECO:0000259" key="13">
    <source>
        <dbReference type="PROSITE" id="PS50109"/>
    </source>
</evidence>
<sequence length="653" mass="69618">MTGTLPLASAGLLEAAPDAIVAVTADGTIALVNAQTERLFGYARAELLGQSVELLVPEGMRAAHPEHRRRYLHDPRPRPMGGGAHLAARRKDGTEFPAEISLSSIETEAGLLVAAAVRDVTDRVRAEAKFRGLLESAPDAILGIVENGEIALVNAQAERLFGYARAELIGRPIEILVPDRVRGAHAALRRQYFGGPAHRPMGAGMQLSARRKDGTEFPVEISLSALETEEGTMVSAAVRDVTERLEMQAARERLKNQAERERLEARLQQSQRLESLGQLAGGVAHDFNNLLAVMLNYTTFLAEQVAEAAEDDPTGQWEQARKDIAQVLRAGERATELTHQLLAFGRREVVQPRVLTINAVVGEVEQLLLRTLGEHIRLHADLAPDLPPVLADPGQLEQVLVNLAVNARDAMPEGGTLSITTAERVLDDGAHPGLGPGRHVELRVADTGGGIPPEIAERVFEPFFTTKPKGQGTGLGLATVYGIVTQAGGAVTIASTPGAGTTVTVLLPATDEAPPPPSGDTAGTETRDSSGGETILVVEDEDALREVTERILNRHGYTVLTAADGPQAVKVAQDTPGPIDLLLTDVVMPHMLGTELAGRIAEIRPGTAVLYMSGYAQPVLASQGTLDAGVRLVDKPFSAPDLLARVREVLDER</sequence>
<dbReference type="EMBL" id="BOOY01000040">
    <property type="protein sequence ID" value="GIJ06331.1"/>
    <property type="molecule type" value="Genomic_DNA"/>
</dbReference>
<dbReference type="InterPro" id="IPR000014">
    <property type="entry name" value="PAS"/>
</dbReference>
<feature type="domain" description="PAS" evidence="15">
    <location>
        <begin position="12"/>
        <end position="58"/>
    </location>
</feature>
<protein>
    <recommendedName>
        <fullName evidence="3">histidine kinase</fullName>
        <ecNumber evidence="3">2.7.13.3</ecNumber>
    </recommendedName>
</protein>
<keyword evidence="6" id="KW-0547">Nucleotide-binding</keyword>
<evidence type="ECO:0000256" key="10">
    <source>
        <dbReference type="PROSITE-ProRule" id="PRU00169"/>
    </source>
</evidence>
<evidence type="ECO:0000313" key="17">
    <source>
        <dbReference type="EMBL" id="GIJ06331.1"/>
    </source>
</evidence>
<dbReference type="Proteomes" id="UP000652013">
    <property type="component" value="Unassembled WGS sequence"/>
</dbReference>
<evidence type="ECO:0000256" key="12">
    <source>
        <dbReference type="SAM" id="MobiDB-lite"/>
    </source>
</evidence>
<dbReference type="SUPFAM" id="SSF55785">
    <property type="entry name" value="PYP-like sensor domain (PAS domain)"/>
    <property type="match status" value="2"/>
</dbReference>
<dbReference type="Gene3D" id="3.30.565.10">
    <property type="entry name" value="Histidine kinase-like ATPase, C-terminal domain"/>
    <property type="match status" value="1"/>
</dbReference>
<dbReference type="GO" id="GO:0000155">
    <property type="term" value="F:phosphorelay sensor kinase activity"/>
    <property type="evidence" value="ECO:0007669"/>
    <property type="project" value="InterPro"/>
</dbReference>
<reference evidence="17" key="1">
    <citation type="submission" date="2021-01" db="EMBL/GenBank/DDBJ databases">
        <title>Whole genome shotgun sequence of Spirilliplanes yamanashiensis NBRC 15828.</title>
        <authorList>
            <person name="Komaki H."/>
            <person name="Tamura T."/>
        </authorList>
    </citation>
    <scope>NUCLEOTIDE SEQUENCE</scope>
    <source>
        <strain evidence="17">NBRC 15828</strain>
    </source>
</reference>
<dbReference type="PANTHER" id="PTHR43065">
    <property type="entry name" value="SENSOR HISTIDINE KINASE"/>
    <property type="match status" value="1"/>
</dbReference>
<dbReference type="SMART" id="SM00387">
    <property type="entry name" value="HATPase_c"/>
    <property type="match status" value="1"/>
</dbReference>
<feature type="region of interest" description="Disordered" evidence="12">
    <location>
        <begin position="509"/>
        <end position="533"/>
    </location>
</feature>
<dbReference type="PROSITE" id="PS50113">
    <property type="entry name" value="PAC"/>
    <property type="match status" value="1"/>
</dbReference>
<dbReference type="InterPro" id="IPR011006">
    <property type="entry name" value="CheY-like_superfamily"/>
</dbReference>
<keyword evidence="8" id="KW-0067">ATP-binding</keyword>
<dbReference type="Gene3D" id="1.10.287.130">
    <property type="match status" value="1"/>
</dbReference>
<keyword evidence="18" id="KW-1185">Reference proteome</keyword>
<dbReference type="Pfam" id="PF02518">
    <property type="entry name" value="HATPase_c"/>
    <property type="match status" value="1"/>
</dbReference>
<feature type="domain" description="PAS" evidence="15">
    <location>
        <begin position="126"/>
        <end position="195"/>
    </location>
</feature>
<keyword evidence="5" id="KW-0808">Transferase</keyword>
<dbReference type="InterPro" id="IPR004358">
    <property type="entry name" value="Sig_transdc_His_kin-like_C"/>
</dbReference>
<dbReference type="GO" id="GO:0005524">
    <property type="term" value="F:ATP binding"/>
    <property type="evidence" value="ECO:0007669"/>
    <property type="project" value="UniProtKB-KW"/>
</dbReference>